<keyword evidence="4 7" id="KW-1133">Transmembrane helix</keyword>
<dbReference type="PANTHER" id="PTHR47974">
    <property type="entry name" value="OS07G0415500 PROTEIN"/>
    <property type="match status" value="1"/>
</dbReference>
<dbReference type="GO" id="GO:0016020">
    <property type="term" value="C:membrane"/>
    <property type="evidence" value="ECO:0007669"/>
    <property type="project" value="UniProtKB-SubCell"/>
</dbReference>
<evidence type="ECO:0000256" key="1">
    <source>
        <dbReference type="ARBA" id="ARBA00004167"/>
    </source>
</evidence>
<gene>
    <name evidence="9" type="ORF">D0Y65_048298</name>
</gene>
<dbReference type="Gene3D" id="1.10.510.10">
    <property type="entry name" value="Transferase(Phosphotransferase) domain 1"/>
    <property type="match status" value="1"/>
</dbReference>
<dbReference type="GO" id="GO:0030246">
    <property type="term" value="F:carbohydrate binding"/>
    <property type="evidence" value="ECO:0007669"/>
    <property type="project" value="UniProtKB-KW"/>
</dbReference>
<evidence type="ECO:0000259" key="8">
    <source>
        <dbReference type="PROSITE" id="PS50011"/>
    </source>
</evidence>
<dbReference type="SUPFAM" id="SSF56112">
    <property type="entry name" value="Protein kinase-like (PK-like)"/>
    <property type="match status" value="1"/>
</dbReference>
<evidence type="ECO:0000256" key="6">
    <source>
        <dbReference type="SAM" id="MobiDB-lite"/>
    </source>
</evidence>
<dbReference type="Proteomes" id="UP000289340">
    <property type="component" value="Chromosome 18"/>
</dbReference>
<evidence type="ECO:0000256" key="4">
    <source>
        <dbReference type="ARBA" id="ARBA00022989"/>
    </source>
</evidence>
<keyword evidence="9" id="KW-0418">Kinase</keyword>
<keyword evidence="2 7" id="KW-0812">Transmembrane</keyword>
<comment type="caution">
    <text evidence="9">The sequence shown here is derived from an EMBL/GenBank/DDBJ whole genome shotgun (WGS) entry which is preliminary data.</text>
</comment>
<dbReference type="FunFam" id="1.10.510.10:FF:000384">
    <property type="entry name" value="G-type lectin S-receptor-like serine/threonine-protein kinase"/>
    <property type="match status" value="1"/>
</dbReference>
<evidence type="ECO:0000256" key="2">
    <source>
        <dbReference type="ARBA" id="ARBA00022692"/>
    </source>
</evidence>
<keyword evidence="10" id="KW-1185">Reference proteome</keyword>
<feature type="transmembrane region" description="Helical" evidence="7">
    <location>
        <begin position="230"/>
        <end position="253"/>
    </location>
</feature>
<dbReference type="InterPro" id="IPR000719">
    <property type="entry name" value="Prot_kinase_dom"/>
</dbReference>
<keyword evidence="9" id="KW-0675">Receptor</keyword>
<evidence type="ECO:0000313" key="10">
    <source>
        <dbReference type="Proteomes" id="UP000289340"/>
    </source>
</evidence>
<dbReference type="GO" id="GO:0005524">
    <property type="term" value="F:ATP binding"/>
    <property type="evidence" value="ECO:0007669"/>
    <property type="project" value="InterPro"/>
</dbReference>
<dbReference type="PANTHER" id="PTHR47974:SF29">
    <property type="entry name" value="RECEPTOR-LIKE SERINE_THREONINE-PROTEIN KINASE"/>
    <property type="match status" value="1"/>
</dbReference>
<keyword evidence="9" id="KW-0808">Transferase</keyword>
<feature type="region of interest" description="Disordered" evidence="6">
    <location>
        <begin position="91"/>
        <end position="130"/>
    </location>
</feature>
<dbReference type="Pfam" id="PF00069">
    <property type="entry name" value="Pkinase"/>
    <property type="match status" value="1"/>
</dbReference>
<dbReference type="EMBL" id="QZWG01000018">
    <property type="protein sequence ID" value="RZB51808.1"/>
    <property type="molecule type" value="Genomic_DNA"/>
</dbReference>
<accession>A0A445FSA9</accession>
<organism evidence="9 10">
    <name type="scientific">Glycine soja</name>
    <name type="common">Wild soybean</name>
    <dbReference type="NCBI Taxonomy" id="3848"/>
    <lineage>
        <taxon>Eukaryota</taxon>
        <taxon>Viridiplantae</taxon>
        <taxon>Streptophyta</taxon>
        <taxon>Embryophyta</taxon>
        <taxon>Tracheophyta</taxon>
        <taxon>Spermatophyta</taxon>
        <taxon>Magnoliopsida</taxon>
        <taxon>eudicotyledons</taxon>
        <taxon>Gunneridae</taxon>
        <taxon>Pentapetalae</taxon>
        <taxon>rosids</taxon>
        <taxon>fabids</taxon>
        <taxon>Fabales</taxon>
        <taxon>Fabaceae</taxon>
        <taxon>Papilionoideae</taxon>
        <taxon>50 kb inversion clade</taxon>
        <taxon>NPAAA clade</taxon>
        <taxon>indigoferoid/millettioid clade</taxon>
        <taxon>Phaseoleae</taxon>
        <taxon>Glycine</taxon>
        <taxon>Glycine subgen. Soja</taxon>
    </lineage>
</organism>
<proteinExistence type="predicted"/>
<dbReference type="GO" id="GO:0004672">
    <property type="term" value="F:protein kinase activity"/>
    <property type="evidence" value="ECO:0007669"/>
    <property type="project" value="InterPro"/>
</dbReference>
<keyword evidence="9" id="KW-0430">Lectin</keyword>
<feature type="compositionally biased region" description="Basic and acidic residues" evidence="6">
    <location>
        <begin position="115"/>
        <end position="127"/>
    </location>
</feature>
<comment type="subcellular location">
    <subcellularLocation>
        <location evidence="1">Membrane</location>
        <topology evidence="1">Single-pass membrane protein</topology>
    </subcellularLocation>
</comment>
<keyword evidence="5 7" id="KW-0472">Membrane</keyword>
<evidence type="ECO:0000256" key="5">
    <source>
        <dbReference type="ARBA" id="ARBA00023136"/>
    </source>
</evidence>
<sequence length="402" mass="44539">MEVANFSNDEVSAPYNLDFSDSPIPHNYDEEELFGCQGHGGFLKTAAVAPIHLQKQAHLLNVNCPDDDTIGLGTPSVPPIIDSDFPLEKDSECSLGNEPTDPHGSWPSRQSLDYDGTKSETSIEQKPKPKTVAKPTVVELAQSGYKSVGILLEMVLGNYYDCDYAASIYGLNEERSFCWVLRSFSFGGFQDTSSTLFVKFRANGSWTSDGQAGGSNSSSDGMGSAKEKPVIIPIVLSMVVLIVLLSLLLLLVYEFMKKGSLDKWIFPSYQGRDRLLDWTTRLNIAIAIAQGIAYFHEQCRDRIIHCEIKPENILVDENFCPKVSDFGLAKLMGREHSHVVTMVRGTRGYLAPEWVSNRPITVKAGVYSYGMLLLEIIGGRRNLDMSFGAEDFFYPSSAYKVH</sequence>
<dbReference type="InterPro" id="IPR011009">
    <property type="entry name" value="Kinase-like_dom_sf"/>
</dbReference>
<name>A0A445FSA9_GLYSO</name>
<dbReference type="PROSITE" id="PS50011">
    <property type="entry name" value="PROTEIN_KINASE_DOM"/>
    <property type="match status" value="1"/>
</dbReference>
<evidence type="ECO:0000256" key="7">
    <source>
        <dbReference type="SAM" id="Phobius"/>
    </source>
</evidence>
<evidence type="ECO:0000313" key="9">
    <source>
        <dbReference type="EMBL" id="RZB51808.1"/>
    </source>
</evidence>
<protein>
    <submittedName>
        <fullName evidence="9">G-type lectin S-receptor-like serine/threonine-protein kinase</fullName>
    </submittedName>
</protein>
<dbReference type="AlphaFoldDB" id="A0A445FSA9"/>
<evidence type="ECO:0000256" key="3">
    <source>
        <dbReference type="ARBA" id="ARBA00022729"/>
    </source>
</evidence>
<reference evidence="9 10" key="1">
    <citation type="submission" date="2018-09" db="EMBL/GenBank/DDBJ databases">
        <title>A high-quality reference genome of wild soybean provides a powerful tool to mine soybean genomes.</title>
        <authorList>
            <person name="Xie M."/>
            <person name="Chung C.Y.L."/>
            <person name="Li M.-W."/>
            <person name="Wong F.-L."/>
            <person name="Chan T.-F."/>
            <person name="Lam H.-M."/>
        </authorList>
    </citation>
    <scope>NUCLEOTIDE SEQUENCE [LARGE SCALE GENOMIC DNA]</scope>
    <source>
        <strain evidence="10">cv. W05</strain>
        <tissue evidence="9">Hypocotyl of etiolated seedlings</tissue>
    </source>
</reference>
<feature type="domain" description="Protein kinase" evidence="8">
    <location>
        <begin position="145"/>
        <end position="402"/>
    </location>
</feature>
<keyword evidence="3" id="KW-0732">Signal</keyword>